<organism evidence="6 7">
    <name type="scientific">Pseudonocardia parietis</name>
    <dbReference type="NCBI Taxonomy" id="570936"/>
    <lineage>
        <taxon>Bacteria</taxon>
        <taxon>Bacillati</taxon>
        <taxon>Actinomycetota</taxon>
        <taxon>Actinomycetes</taxon>
        <taxon>Pseudonocardiales</taxon>
        <taxon>Pseudonocardiaceae</taxon>
        <taxon>Pseudonocardia</taxon>
    </lineage>
</organism>
<dbReference type="InterPro" id="IPR011006">
    <property type="entry name" value="CheY-like_superfamily"/>
</dbReference>
<evidence type="ECO:0000256" key="1">
    <source>
        <dbReference type="ARBA" id="ARBA00022679"/>
    </source>
</evidence>
<keyword evidence="3" id="KW-0805">Transcription regulation</keyword>
<reference evidence="6 7" key="1">
    <citation type="submission" date="2021-03" db="EMBL/GenBank/DDBJ databases">
        <title>Sequencing the genomes of 1000 actinobacteria strains.</title>
        <authorList>
            <person name="Klenk H.-P."/>
        </authorList>
    </citation>
    <scope>NUCLEOTIDE SEQUENCE [LARGE SCALE GENOMIC DNA]</scope>
    <source>
        <strain evidence="6 7">DSM 45256</strain>
    </source>
</reference>
<dbReference type="Gene3D" id="1.10.10.10">
    <property type="entry name" value="Winged helix-like DNA-binding domain superfamily/Winged helix DNA-binding domain"/>
    <property type="match status" value="1"/>
</dbReference>
<keyword evidence="4" id="KW-0804">Transcription</keyword>
<name>A0ABS4VX57_9PSEU</name>
<dbReference type="Pfam" id="PF03861">
    <property type="entry name" value="ANTAR"/>
    <property type="match status" value="1"/>
</dbReference>
<evidence type="ECO:0000256" key="3">
    <source>
        <dbReference type="ARBA" id="ARBA00023015"/>
    </source>
</evidence>
<dbReference type="InterPro" id="IPR003018">
    <property type="entry name" value="GAF"/>
</dbReference>
<dbReference type="SUPFAM" id="SSF52172">
    <property type="entry name" value="CheY-like"/>
    <property type="match status" value="1"/>
</dbReference>
<proteinExistence type="predicted"/>
<dbReference type="EMBL" id="JAGINU010000001">
    <property type="protein sequence ID" value="MBP2368518.1"/>
    <property type="molecule type" value="Genomic_DNA"/>
</dbReference>
<dbReference type="Pfam" id="PF13185">
    <property type="entry name" value="GAF_2"/>
    <property type="match status" value="1"/>
</dbReference>
<dbReference type="SUPFAM" id="SSF55781">
    <property type="entry name" value="GAF domain-like"/>
    <property type="match status" value="1"/>
</dbReference>
<evidence type="ECO:0000256" key="4">
    <source>
        <dbReference type="ARBA" id="ARBA00023163"/>
    </source>
</evidence>
<dbReference type="InterPro" id="IPR036388">
    <property type="entry name" value="WH-like_DNA-bd_sf"/>
</dbReference>
<accession>A0ABS4VX57</accession>
<sequence length="250" mass="27551">MDEHRRWPPDRAGELAELFVECADTLVAGFDLVEFLIRLCDSCAGLLEINAAGLVLADPQDRLQVMAASSEPVRQLELLQIESGQGPCLDCHRAGTPVVIPDLAEDGDRWPRFTPAARETGFAAVHALPMRYHDQVIGAMNLYARTPGALDPDSVRIARALTDVATIGLLQHRERADQATLIDQLHTAVTSRVIIEQANGMLSERFGLAPDQAFRLLRRYARDHNRRLTELAGAVVTGRADLPRPEHGTR</sequence>
<dbReference type="PROSITE" id="PS50921">
    <property type="entry name" value="ANTAR"/>
    <property type="match status" value="1"/>
</dbReference>
<evidence type="ECO:0000256" key="2">
    <source>
        <dbReference type="ARBA" id="ARBA00022777"/>
    </source>
</evidence>
<dbReference type="InterPro" id="IPR012074">
    <property type="entry name" value="GAF_ANTAR"/>
</dbReference>
<dbReference type="InterPro" id="IPR029016">
    <property type="entry name" value="GAF-like_dom_sf"/>
</dbReference>
<protein>
    <submittedName>
        <fullName evidence="6">Transcriptional regulator with GAF, ATPase, and Fis domain</fullName>
    </submittedName>
</protein>
<keyword evidence="2" id="KW-0418">Kinase</keyword>
<dbReference type="PIRSF" id="PIRSF036625">
    <property type="entry name" value="GAF_ANTAR"/>
    <property type="match status" value="1"/>
</dbReference>
<comment type="caution">
    <text evidence="6">The sequence shown here is derived from an EMBL/GenBank/DDBJ whole genome shotgun (WGS) entry which is preliminary data.</text>
</comment>
<feature type="domain" description="ANTAR" evidence="5">
    <location>
        <begin position="175"/>
        <end position="236"/>
    </location>
</feature>
<keyword evidence="1" id="KW-0808">Transferase</keyword>
<dbReference type="Gene3D" id="3.30.450.40">
    <property type="match status" value="1"/>
</dbReference>
<evidence type="ECO:0000313" key="6">
    <source>
        <dbReference type="EMBL" id="MBP2368518.1"/>
    </source>
</evidence>
<dbReference type="InterPro" id="IPR005561">
    <property type="entry name" value="ANTAR"/>
</dbReference>
<dbReference type="RefSeq" id="WP_210029783.1">
    <property type="nucleotide sequence ID" value="NZ_JAGINU010000001.1"/>
</dbReference>
<dbReference type="Proteomes" id="UP001519295">
    <property type="component" value="Unassembled WGS sequence"/>
</dbReference>
<dbReference type="SMART" id="SM01012">
    <property type="entry name" value="ANTAR"/>
    <property type="match status" value="1"/>
</dbReference>
<keyword evidence="7" id="KW-1185">Reference proteome</keyword>
<evidence type="ECO:0000313" key="7">
    <source>
        <dbReference type="Proteomes" id="UP001519295"/>
    </source>
</evidence>
<evidence type="ECO:0000259" key="5">
    <source>
        <dbReference type="PROSITE" id="PS50921"/>
    </source>
</evidence>
<gene>
    <name evidence="6" type="ORF">JOF36_004214</name>
</gene>